<keyword evidence="2" id="KW-0472">Membrane</keyword>
<dbReference type="Proteomes" id="UP000228947">
    <property type="component" value="Unassembled WGS sequence"/>
</dbReference>
<accession>A0A2M8PB80</accession>
<dbReference type="EMBL" id="PGTL01000006">
    <property type="protein sequence ID" value="PJF42926.1"/>
    <property type="molecule type" value="Genomic_DNA"/>
</dbReference>
<feature type="compositionally biased region" description="Acidic residues" evidence="1">
    <location>
        <begin position="1"/>
        <end position="23"/>
    </location>
</feature>
<proteinExistence type="predicted"/>
<sequence>MGDWSADDEDRFQDEMDELDEEREQNRRALSDDFAAFDASRYVRDVRGRAAQQISTPQPDAEPEERDPTAAWDDPLARLPARTRRTARTSSAQRRNIRRTSTQRRARSTAERAAVPERDPSLLGALFGSGLAPGLRFIVIAYGCFGLMLIVGLCGTFAWLFGLTR</sequence>
<feature type="compositionally biased region" description="Basic residues" evidence="1">
    <location>
        <begin position="95"/>
        <end position="107"/>
    </location>
</feature>
<feature type="transmembrane region" description="Helical" evidence="2">
    <location>
        <begin position="137"/>
        <end position="161"/>
    </location>
</feature>
<accession>A0A2M8PZF1</accession>
<keyword evidence="2" id="KW-1133">Transmembrane helix</keyword>
<protein>
    <submittedName>
        <fullName evidence="3">Uncharacterized protein</fullName>
    </submittedName>
</protein>
<reference evidence="5 6" key="1">
    <citation type="submission" date="2017-11" db="EMBL/GenBank/DDBJ databases">
        <title>Evolution of Phototrophy in the Chloroflexi Phylum Driven by Horizontal Gene Transfer.</title>
        <authorList>
            <person name="Ward L.M."/>
            <person name="Hemp J."/>
            <person name="Shih P.M."/>
            <person name="Mcglynn S.E."/>
            <person name="Fischer W."/>
        </authorList>
    </citation>
    <scope>NUCLEOTIDE SEQUENCE [LARGE SCALE GENOMIC DNA]</scope>
    <source>
        <strain evidence="4">CP1_1M</strain>
        <strain evidence="3">JP3_13</strain>
    </source>
</reference>
<name>A0A2M8PB80_9CHLR</name>
<evidence type="ECO:0000256" key="2">
    <source>
        <dbReference type="SAM" id="Phobius"/>
    </source>
</evidence>
<evidence type="ECO:0000313" key="3">
    <source>
        <dbReference type="EMBL" id="PJF34809.1"/>
    </source>
</evidence>
<feature type="region of interest" description="Disordered" evidence="1">
    <location>
        <begin position="1"/>
        <end position="31"/>
    </location>
</feature>
<organism evidence="3 6">
    <name type="scientific">Candidatus Thermofonsia Clade 1 bacterium</name>
    <dbReference type="NCBI Taxonomy" id="2364210"/>
    <lineage>
        <taxon>Bacteria</taxon>
        <taxon>Bacillati</taxon>
        <taxon>Chloroflexota</taxon>
        <taxon>Candidatus Thermofontia</taxon>
        <taxon>Candidatus Thermofonsia Clade 1</taxon>
    </lineage>
</organism>
<dbReference type="Proteomes" id="UP000229681">
    <property type="component" value="Unassembled WGS sequence"/>
</dbReference>
<gene>
    <name evidence="3" type="ORF">CUN49_13755</name>
    <name evidence="4" type="ORF">CUN50_02060</name>
</gene>
<evidence type="ECO:0000256" key="1">
    <source>
        <dbReference type="SAM" id="MobiDB-lite"/>
    </source>
</evidence>
<evidence type="ECO:0000313" key="5">
    <source>
        <dbReference type="Proteomes" id="UP000228947"/>
    </source>
</evidence>
<feature type="region of interest" description="Disordered" evidence="1">
    <location>
        <begin position="48"/>
        <end position="114"/>
    </location>
</feature>
<dbReference type="EMBL" id="PGTM01000266">
    <property type="protein sequence ID" value="PJF34809.1"/>
    <property type="molecule type" value="Genomic_DNA"/>
</dbReference>
<evidence type="ECO:0000313" key="4">
    <source>
        <dbReference type="EMBL" id="PJF42926.1"/>
    </source>
</evidence>
<comment type="caution">
    <text evidence="3">The sequence shown here is derived from an EMBL/GenBank/DDBJ whole genome shotgun (WGS) entry which is preliminary data.</text>
</comment>
<keyword evidence="2" id="KW-0812">Transmembrane</keyword>
<evidence type="ECO:0000313" key="6">
    <source>
        <dbReference type="Proteomes" id="UP000229681"/>
    </source>
</evidence>
<dbReference type="AlphaFoldDB" id="A0A2M8PB80"/>